<protein>
    <submittedName>
        <fullName evidence="3">Cna B-type domain-containing protein</fullName>
    </submittedName>
</protein>
<dbReference type="RefSeq" id="WP_315571088.1">
    <property type="nucleotide sequence ID" value="NZ_CP118868.1"/>
</dbReference>
<feature type="chain" id="PRO_5045937201" evidence="1">
    <location>
        <begin position="26"/>
        <end position="783"/>
    </location>
</feature>
<name>A0ABY8C354_9FIRM</name>
<dbReference type="Gene3D" id="2.60.40.740">
    <property type="match status" value="1"/>
</dbReference>
<accession>A0ABY8C354</accession>
<dbReference type="Gene3D" id="2.60.40.1140">
    <property type="entry name" value="Collagen-binding surface protein Cna, B-type domain"/>
    <property type="match status" value="1"/>
</dbReference>
<dbReference type="SUPFAM" id="SSF49478">
    <property type="entry name" value="Cna protein B-type domain"/>
    <property type="match status" value="1"/>
</dbReference>
<sequence length="783" mass="89305">MLKKLFYLILSVGILTFMLPNNLQAQSNVLNLQYTIYSQNPDIQSFKNEVDDGGFFSDVYEYEFEQKDIKQKTQLNNGLYRYVIETSDEDANYNGNVLNVNFTEPKLGRKQGKITIINGQKYLQLEFREKILKKYAIKFQDAAGKELQFTASSISLKLADNKSINLQQKNKMYYLYREKEYTDQGDFLPLADLNLLSKQIVEISGRQYILEKTVLDDDVYTFTLKLAEKAEREIKISFDMSLPYTISDGDELELLMPDGTVNKVKLSAFNGRGEADYNYKLLTIKEGAIKLKELPRSLRSYYGIIKQEFDPKTETLRVKLGKRIGIVVLQPQADVNYNNWIPKSIISGVALNLADEKGNIIQSGQKRVNMYGWEANDVFVSQAGTYWIQITAINGRNDLDITRKYQLQIKENGRPYLQTYNGQEYALANPLGAEDGTIADDNSYTINLLGSKTLYYILPGHKAEFSKNVVDKTKNQLLQTQQVKNGDTVTFNLKMLIPSDHNILLHSGKYAKLGNKNDLSFADNLDPRLRFVEGSLHLTVNGQPTDDFIATYNAQKHAILLQDKSKTYTADFDFNNNIKLPPKATLELSFTTKVNWTSNSPKGNIINELAGEKVILTPVKDIKVQKIWQNSEGDNISAPLKAVNVRLYQDGQKTDKTYELTELNHWQITVTDLPIYSSLDQHKISYELKEEYDNAYQVIYNKKDDKVTIINKLKEKKPQPTKSEKIKLTEISDNPPPPTKIIKKIVTKTGENRSNTKAGEFCCLLLAVATVFGRKQVFTKTDY</sequence>
<evidence type="ECO:0000313" key="4">
    <source>
        <dbReference type="Proteomes" id="UP001220478"/>
    </source>
</evidence>
<reference evidence="3 4" key="1">
    <citation type="submission" date="2023-02" db="EMBL/GenBank/DDBJ databases">
        <title>Novel Oscillospiraceae bacterial genomes.</title>
        <authorList>
            <person name="Srinivasan S."/>
            <person name="Austin M.N."/>
            <person name="Fiedler T.L."/>
            <person name="Strenk S.M."/>
            <person name="Agnew K.J."/>
            <person name="Nagana Gowda G.A."/>
            <person name="Raftery D."/>
            <person name="Beamer M.A."/>
            <person name="Achilles S.L."/>
            <person name="Wiesenfeld H.C."/>
            <person name="Fredricks D.N."/>
            <person name="Hillier S.L."/>
        </authorList>
    </citation>
    <scope>NUCLEOTIDE SEQUENCE [LARGE SCALE GENOMIC DNA]</scope>
    <source>
        <strain evidence="3 4">CHIC02 1186E3-8</strain>
    </source>
</reference>
<feature type="domain" description="CNA-B" evidence="2">
    <location>
        <begin position="622"/>
        <end position="712"/>
    </location>
</feature>
<dbReference type="EMBL" id="CP118868">
    <property type="protein sequence ID" value="WEG35061.1"/>
    <property type="molecule type" value="Genomic_DNA"/>
</dbReference>
<organism evidence="3 4">
    <name type="scientific">Amygdalobacter indicium</name>
    <dbReference type="NCBI Taxonomy" id="3029272"/>
    <lineage>
        <taxon>Bacteria</taxon>
        <taxon>Bacillati</taxon>
        <taxon>Bacillota</taxon>
        <taxon>Clostridia</taxon>
        <taxon>Eubacteriales</taxon>
        <taxon>Oscillospiraceae</taxon>
        <taxon>Amygdalobacter</taxon>
    </lineage>
</organism>
<evidence type="ECO:0000256" key="1">
    <source>
        <dbReference type="SAM" id="SignalP"/>
    </source>
</evidence>
<feature type="signal peptide" evidence="1">
    <location>
        <begin position="1"/>
        <end position="25"/>
    </location>
</feature>
<dbReference type="InterPro" id="IPR008454">
    <property type="entry name" value="Collagen-bd_Cna-like_B-typ_dom"/>
</dbReference>
<dbReference type="Pfam" id="PF05738">
    <property type="entry name" value="Cna_B"/>
    <property type="match status" value="1"/>
</dbReference>
<proteinExistence type="predicted"/>
<gene>
    <name evidence="3" type="ORF">PYS61_03725</name>
</gene>
<evidence type="ECO:0000259" key="2">
    <source>
        <dbReference type="Pfam" id="PF05738"/>
    </source>
</evidence>
<keyword evidence="4" id="KW-1185">Reference proteome</keyword>
<keyword evidence="1" id="KW-0732">Signal</keyword>
<dbReference type="Proteomes" id="UP001220478">
    <property type="component" value="Chromosome"/>
</dbReference>
<dbReference type="CDD" id="cd00222">
    <property type="entry name" value="CollagenBindB"/>
    <property type="match status" value="1"/>
</dbReference>
<evidence type="ECO:0000313" key="3">
    <source>
        <dbReference type="EMBL" id="WEG35061.1"/>
    </source>
</evidence>